<dbReference type="SUPFAM" id="SSF55874">
    <property type="entry name" value="ATPase domain of HSP90 chaperone/DNA topoisomerase II/histidine kinase"/>
    <property type="match status" value="1"/>
</dbReference>
<dbReference type="Gene3D" id="1.10.287.130">
    <property type="match status" value="1"/>
</dbReference>
<dbReference type="CDD" id="cd00082">
    <property type="entry name" value="HisKA"/>
    <property type="match status" value="1"/>
</dbReference>
<dbReference type="InterPro" id="IPR003660">
    <property type="entry name" value="HAMP_dom"/>
</dbReference>
<dbReference type="SUPFAM" id="SSF158472">
    <property type="entry name" value="HAMP domain-like"/>
    <property type="match status" value="1"/>
</dbReference>
<evidence type="ECO:0000259" key="13">
    <source>
        <dbReference type="PROSITE" id="PS50109"/>
    </source>
</evidence>
<evidence type="ECO:0000256" key="2">
    <source>
        <dbReference type="ARBA" id="ARBA00004236"/>
    </source>
</evidence>
<dbReference type="GO" id="GO:0016301">
    <property type="term" value="F:kinase activity"/>
    <property type="evidence" value="ECO:0007669"/>
    <property type="project" value="UniProtKB-KW"/>
</dbReference>
<protein>
    <recommendedName>
        <fullName evidence="3">histidine kinase</fullName>
        <ecNumber evidence="3">2.7.13.3</ecNumber>
    </recommendedName>
</protein>
<dbReference type="InterPro" id="IPR005467">
    <property type="entry name" value="His_kinase_dom"/>
</dbReference>
<keyword evidence="8 12" id="KW-1133">Transmembrane helix</keyword>
<evidence type="ECO:0000256" key="4">
    <source>
        <dbReference type="ARBA" id="ARBA00022553"/>
    </source>
</evidence>
<dbReference type="EMBL" id="JAUHPV010000001">
    <property type="protein sequence ID" value="MDN4471472.1"/>
    <property type="molecule type" value="Genomic_DNA"/>
</dbReference>
<dbReference type="InterPro" id="IPR036097">
    <property type="entry name" value="HisK_dim/P_sf"/>
</dbReference>
<reference evidence="15" key="1">
    <citation type="submission" date="2023-06" db="EMBL/GenBank/DDBJ databases">
        <title>SYSU T00b26.</title>
        <authorList>
            <person name="Gao L."/>
            <person name="Fang B.-Z."/>
            <person name="Li W.-J."/>
        </authorList>
    </citation>
    <scope>NUCLEOTIDE SEQUENCE</scope>
    <source>
        <strain evidence="15">SYSU T00b26</strain>
    </source>
</reference>
<proteinExistence type="predicted"/>
<evidence type="ECO:0000256" key="5">
    <source>
        <dbReference type="ARBA" id="ARBA00022679"/>
    </source>
</evidence>
<keyword evidence="7 15" id="KW-0418">Kinase</keyword>
<keyword evidence="10 12" id="KW-0472">Membrane</keyword>
<evidence type="ECO:0000256" key="11">
    <source>
        <dbReference type="SAM" id="MobiDB-lite"/>
    </source>
</evidence>
<dbReference type="EC" id="2.7.13.3" evidence="3"/>
<evidence type="ECO:0000259" key="14">
    <source>
        <dbReference type="PROSITE" id="PS50885"/>
    </source>
</evidence>
<evidence type="ECO:0000256" key="6">
    <source>
        <dbReference type="ARBA" id="ARBA00022692"/>
    </source>
</evidence>
<dbReference type="InterPro" id="IPR004358">
    <property type="entry name" value="Sig_transdc_His_kin-like_C"/>
</dbReference>
<evidence type="ECO:0000256" key="10">
    <source>
        <dbReference type="ARBA" id="ARBA00023136"/>
    </source>
</evidence>
<keyword evidence="4" id="KW-0597">Phosphoprotein</keyword>
<dbReference type="CDD" id="cd06225">
    <property type="entry name" value="HAMP"/>
    <property type="match status" value="1"/>
</dbReference>
<accession>A0ABT8FXJ3</accession>
<dbReference type="InterPro" id="IPR003661">
    <property type="entry name" value="HisK_dim/P_dom"/>
</dbReference>
<dbReference type="SMART" id="SM00388">
    <property type="entry name" value="HisKA"/>
    <property type="match status" value="1"/>
</dbReference>
<name>A0ABT8FXJ3_9MICO</name>
<feature type="domain" description="Histidine kinase" evidence="13">
    <location>
        <begin position="255"/>
        <end position="466"/>
    </location>
</feature>
<evidence type="ECO:0000256" key="12">
    <source>
        <dbReference type="SAM" id="Phobius"/>
    </source>
</evidence>
<dbReference type="InterPro" id="IPR003594">
    <property type="entry name" value="HATPase_dom"/>
</dbReference>
<evidence type="ECO:0000313" key="16">
    <source>
        <dbReference type="Proteomes" id="UP001172738"/>
    </source>
</evidence>
<dbReference type="RefSeq" id="WP_301125134.1">
    <property type="nucleotide sequence ID" value="NZ_JAUHPV010000001.1"/>
</dbReference>
<dbReference type="PROSITE" id="PS50885">
    <property type="entry name" value="HAMP"/>
    <property type="match status" value="1"/>
</dbReference>
<dbReference type="InterPro" id="IPR050428">
    <property type="entry name" value="TCS_sensor_his_kinase"/>
</dbReference>
<keyword evidence="5" id="KW-0808">Transferase</keyword>
<dbReference type="SMART" id="SM00387">
    <property type="entry name" value="HATPase_c"/>
    <property type="match status" value="1"/>
</dbReference>
<sequence>MSVRIRVLTYLTALTGIALAVAGSTAFAIERARLDNEIGTDLTLRADDLHTLVAEGDPVTGATFVDAESILREAMRRVVASPTESAVALLAGEARFVPGGDEILRLETDDALLAAATDAATSGTVAVQSLTTEQADYRFLAVPIADATGAVQGVMVYAADHGAIMSALVDTFEVYVVVALISLAAIAVFGYVTVGRLLEPIRLLDQTARRISTTDLSDRIPIVGNDDLARLSETVNQMLDRIERAFSDQSQLLDDASHELRTPLTIVRNRLELLEPRDSEAVVAARDELLDEVTRMSRLVDDLVTLAKADRPEFLRLAPVDLAELTDVALSRASQLGPRIWTTEAIAEGVVEADAERLTQAWLQLSANAVRFSEPGTAITLGSEVRVTVDGVPEFRLWVRDEGIGIAHEDIERIRSRFGRVDTRVDGTGLGLPIVTAIAEAHEGRLDIESTPGRGSTFSIVAPAYAPRHEEPAPASPWDDPAAEGARA</sequence>
<dbReference type="PRINTS" id="PR00344">
    <property type="entry name" value="BCTRLSENSOR"/>
</dbReference>
<organism evidence="15 16">
    <name type="scientific">Demequina zhanjiangensis</name>
    <dbReference type="NCBI Taxonomy" id="3051659"/>
    <lineage>
        <taxon>Bacteria</taxon>
        <taxon>Bacillati</taxon>
        <taxon>Actinomycetota</taxon>
        <taxon>Actinomycetes</taxon>
        <taxon>Micrococcales</taxon>
        <taxon>Demequinaceae</taxon>
        <taxon>Demequina</taxon>
    </lineage>
</organism>
<feature type="transmembrane region" description="Helical" evidence="12">
    <location>
        <begin position="174"/>
        <end position="194"/>
    </location>
</feature>
<evidence type="ECO:0000256" key="7">
    <source>
        <dbReference type="ARBA" id="ARBA00022777"/>
    </source>
</evidence>
<feature type="domain" description="HAMP" evidence="14">
    <location>
        <begin position="195"/>
        <end position="247"/>
    </location>
</feature>
<feature type="compositionally biased region" description="Low complexity" evidence="11">
    <location>
        <begin position="476"/>
        <end position="488"/>
    </location>
</feature>
<dbReference type="PANTHER" id="PTHR45436">
    <property type="entry name" value="SENSOR HISTIDINE KINASE YKOH"/>
    <property type="match status" value="1"/>
</dbReference>
<evidence type="ECO:0000313" key="15">
    <source>
        <dbReference type="EMBL" id="MDN4471472.1"/>
    </source>
</evidence>
<gene>
    <name evidence="15" type="ORF">QQX04_00530</name>
</gene>
<evidence type="ECO:0000256" key="9">
    <source>
        <dbReference type="ARBA" id="ARBA00023012"/>
    </source>
</evidence>
<dbReference type="InterPro" id="IPR036890">
    <property type="entry name" value="HATPase_C_sf"/>
</dbReference>
<dbReference type="Gene3D" id="3.30.565.10">
    <property type="entry name" value="Histidine kinase-like ATPase, C-terminal domain"/>
    <property type="match status" value="1"/>
</dbReference>
<comment type="subcellular location">
    <subcellularLocation>
        <location evidence="2">Cell membrane</location>
    </subcellularLocation>
</comment>
<dbReference type="PANTHER" id="PTHR45436:SF5">
    <property type="entry name" value="SENSOR HISTIDINE KINASE TRCS"/>
    <property type="match status" value="1"/>
</dbReference>
<dbReference type="PROSITE" id="PS50109">
    <property type="entry name" value="HIS_KIN"/>
    <property type="match status" value="1"/>
</dbReference>
<dbReference type="SUPFAM" id="SSF47384">
    <property type="entry name" value="Homodimeric domain of signal transducing histidine kinase"/>
    <property type="match status" value="1"/>
</dbReference>
<keyword evidence="16" id="KW-1185">Reference proteome</keyword>
<evidence type="ECO:0000256" key="3">
    <source>
        <dbReference type="ARBA" id="ARBA00012438"/>
    </source>
</evidence>
<keyword evidence="6 12" id="KW-0812">Transmembrane</keyword>
<feature type="region of interest" description="Disordered" evidence="11">
    <location>
        <begin position="463"/>
        <end position="488"/>
    </location>
</feature>
<keyword evidence="9" id="KW-0902">Two-component regulatory system</keyword>
<dbReference type="Gene3D" id="6.10.340.10">
    <property type="match status" value="1"/>
</dbReference>
<evidence type="ECO:0000256" key="1">
    <source>
        <dbReference type="ARBA" id="ARBA00000085"/>
    </source>
</evidence>
<comment type="caution">
    <text evidence="15">The sequence shown here is derived from an EMBL/GenBank/DDBJ whole genome shotgun (WGS) entry which is preliminary data.</text>
</comment>
<evidence type="ECO:0000256" key="8">
    <source>
        <dbReference type="ARBA" id="ARBA00022989"/>
    </source>
</evidence>
<dbReference type="Proteomes" id="UP001172738">
    <property type="component" value="Unassembled WGS sequence"/>
</dbReference>
<dbReference type="Pfam" id="PF00672">
    <property type="entry name" value="HAMP"/>
    <property type="match status" value="1"/>
</dbReference>
<dbReference type="Pfam" id="PF00512">
    <property type="entry name" value="HisKA"/>
    <property type="match status" value="1"/>
</dbReference>
<dbReference type="Pfam" id="PF02518">
    <property type="entry name" value="HATPase_c"/>
    <property type="match status" value="1"/>
</dbReference>
<comment type="catalytic activity">
    <reaction evidence="1">
        <text>ATP + protein L-histidine = ADP + protein N-phospho-L-histidine.</text>
        <dbReference type="EC" id="2.7.13.3"/>
    </reaction>
</comment>
<dbReference type="SMART" id="SM00304">
    <property type="entry name" value="HAMP"/>
    <property type="match status" value="1"/>
</dbReference>